<dbReference type="Pfam" id="PF01381">
    <property type="entry name" value="HTH_3"/>
    <property type="match status" value="1"/>
</dbReference>
<evidence type="ECO:0000313" key="3">
    <source>
        <dbReference type="Proteomes" id="UP001057025"/>
    </source>
</evidence>
<dbReference type="EMBL" id="CP097118">
    <property type="protein sequence ID" value="USS87500.1"/>
    <property type="molecule type" value="Genomic_DNA"/>
</dbReference>
<dbReference type="CDD" id="cd00093">
    <property type="entry name" value="HTH_XRE"/>
    <property type="match status" value="1"/>
</dbReference>
<evidence type="ECO:0000313" key="2">
    <source>
        <dbReference type="EMBL" id="USS87500.1"/>
    </source>
</evidence>
<dbReference type="SUPFAM" id="SSF47413">
    <property type="entry name" value="lambda repressor-like DNA-binding domains"/>
    <property type="match status" value="1"/>
</dbReference>
<protein>
    <submittedName>
        <fullName evidence="2">Helix-turn-helix domain-containing protein</fullName>
    </submittedName>
</protein>
<sequence length="108" mass="12432">MNVDKIIDRITNLLEIKDMSQAELARRLKMDPTVLNRVMKGKRKLTADELAKIADVFGVTTDYLLGRKVDLGDTPVAAHMLDGLTDEQKQEINDYIEFKKAQYKRKHE</sequence>
<dbReference type="Gene3D" id="1.10.260.40">
    <property type="entry name" value="lambda repressor-like DNA-binding domains"/>
    <property type="match status" value="1"/>
</dbReference>
<dbReference type="InterPro" id="IPR001387">
    <property type="entry name" value="Cro/C1-type_HTH"/>
</dbReference>
<reference evidence="2" key="1">
    <citation type="submission" date="2022-05" db="EMBL/GenBank/DDBJ databases">
        <authorList>
            <person name="Oliphant S.A."/>
            <person name="Watson-Haigh N.S."/>
            <person name="Sumby K.M."/>
            <person name="Gardner J.M."/>
            <person name="Jiranek V."/>
        </authorList>
    </citation>
    <scope>NUCLEOTIDE SEQUENCE</scope>
    <source>
        <strain evidence="2">KI11_C11</strain>
    </source>
</reference>
<accession>A0ABY5BS69</accession>
<dbReference type="InterPro" id="IPR010982">
    <property type="entry name" value="Lambda_DNA-bd_dom_sf"/>
</dbReference>
<dbReference type="RefSeq" id="WP_252796798.1">
    <property type="nucleotide sequence ID" value="NZ_CP097118.1"/>
</dbReference>
<dbReference type="PROSITE" id="PS50943">
    <property type="entry name" value="HTH_CROC1"/>
    <property type="match status" value="1"/>
</dbReference>
<evidence type="ECO:0000259" key="1">
    <source>
        <dbReference type="PROSITE" id="PS50943"/>
    </source>
</evidence>
<keyword evidence="3" id="KW-1185">Reference proteome</keyword>
<name>A0ABY5BS69_9LACO</name>
<feature type="domain" description="HTH cro/C1-type" evidence="1">
    <location>
        <begin position="10"/>
        <end position="64"/>
    </location>
</feature>
<organism evidence="2 3">
    <name type="scientific">Fructilactobacillus hinvesii</name>
    <dbReference type="NCBI Taxonomy" id="2940300"/>
    <lineage>
        <taxon>Bacteria</taxon>
        <taxon>Bacillati</taxon>
        <taxon>Bacillota</taxon>
        <taxon>Bacilli</taxon>
        <taxon>Lactobacillales</taxon>
        <taxon>Lactobacillaceae</taxon>
        <taxon>Fructilactobacillus</taxon>
    </lineage>
</organism>
<dbReference type="Proteomes" id="UP001057025">
    <property type="component" value="Chromosome"/>
</dbReference>
<dbReference type="SMART" id="SM00530">
    <property type="entry name" value="HTH_XRE"/>
    <property type="match status" value="1"/>
</dbReference>
<proteinExistence type="predicted"/>
<gene>
    <name evidence="2" type="ORF">M3M39_05095</name>
</gene>